<dbReference type="PANTHER" id="PTHR37756">
    <property type="entry name" value="TRANSMEMBRANE PROTEIN"/>
    <property type="match status" value="1"/>
</dbReference>
<dbReference type="AlphaFoldDB" id="A0A2H9ZRL0"/>
<sequence length="103" mass="11144">MFDPFMSTIPSSIILGNQVLVHAMAAPRSSSAVSSPAKKLVVEKALLIGKGLALDLIYKPSALHELFCTTAKVYRAFGWDYRKPVRAPPACPYKPTPSEGVQV</sequence>
<dbReference type="EMBL" id="KZ454678">
    <property type="protein sequence ID" value="PKA45930.1"/>
    <property type="molecule type" value="Genomic_DNA"/>
</dbReference>
<reference evidence="1 2" key="1">
    <citation type="journal article" date="2017" name="Nature">
        <title>The Apostasia genome and the evolution of orchids.</title>
        <authorList>
            <person name="Zhang G.Q."/>
            <person name="Liu K.W."/>
            <person name="Li Z."/>
            <person name="Lohaus R."/>
            <person name="Hsiao Y.Y."/>
            <person name="Niu S.C."/>
            <person name="Wang J.Y."/>
            <person name="Lin Y.C."/>
            <person name="Xu Q."/>
            <person name="Chen L.J."/>
            <person name="Yoshida K."/>
            <person name="Fujiwara S."/>
            <person name="Wang Z.W."/>
            <person name="Zhang Y.Q."/>
            <person name="Mitsuda N."/>
            <person name="Wang M."/>
            <person name="Liu G.H."/>
            <person name="Pecoraro L."/>
            <person name="Huang H.X."/>
            <person name="Xiao X.J."/>
            <person name="Lin M."/>
            <person name="Wu X.Y."/>
            <person name="Wu W.L."/>
            <person name="Chen Y.Y."/>
            <person name="Chang S.B."/>
            <person name="Sakamoto S."/>
            <person name="Ohme-Takagi M."/>
            <person name="Yagi M."/>
            <person name="Zeng S.J."/>
            <person name="Shen C.Y."/>
            <person name="Yeh C.M."/>
            <person name="Luo Y.B."/>
            <person name="Tsai W.C."/>
            <person name="Van de Peer Y."/>
            <person name="Liu Z.J."/>
        </authorList>
    </citation>
    <scope>NUCLEOTIDE SEQUENCE [LARGE SCALE GENOMIC DNA]</scope>
    <source>
        <strain evidence="2">cv. Shenzhen</strain>
        <tissue evidence="1">Stem</tissue>
    </source>
</reference>
<evidence type="ECO:0000313" key="1">
    <source>
        <dbReference type="EMBL" id="PKA45930.1"/>
    </source>
</evidence>
<organism evidence="1 2">
    <name type="scientific">Apostasia shenzhenica</name>
    <dbReference type="NCBI Taxonomy" id="1088818"/>
    <lineage>
        <taxon>Eukaryota</taxon>
        <taxon>Viridiplantae</taxon>
        <taxon>Streptophyta</taxon>
        <taxon>Embryophyta</taxon>
        <taxon>Tracheophyta</taxon>
        <taxon>Spermatophyta</taxon>
        <taxon>Magnoliopsida</taxon>
        <taxon>Liliopsida</taxon>
        <taxon>Asparagales</taxon>
        <taxon>Orchidaceae</taxon>
        <taxon>Apostasioideae</taxon>
        <taxon>Apostasia</taxon>
    </lineage>
</organism>
<dbReference type="PANTHER" id="PTHR37756:SF1">
    <property type="entry name" value="TRANSMEMBRANE PROTEIN"/>
    <property type="match status" value="1"/>
</dbReference>
<name>A0A2H9ZRL0_9ASPA</name>
<protein>
    <submittedName>
        <fullName evidence="1">Uncharacterized protein</fullName>
    </submittedName>
</protein>
<evidence type="ECO:0000313" key="2">
    <source>
        <dbReference type="Proteomes" id="UP000236161"/>
    </source>
</evidence>
<dbReference type="Proteomes" id="UP000236161">
    <property type="component" value="Unassembled WGS sequence"/>
</dbReference>
<proteinExistence type="predicted"/>
<dbReference type="OrthoDB" id="747994at2759"/>
<keyword evidence="2" id="KW-1185">Reference proteome</keyword>
<gene>
    <name evidence="1" type="ORF">AXF42_Ash016957</name>
</gene>
<accession>A0A2H9ZRL0</accession>